<organism evidence="1 2">
    <name type="scientific">Dendrosporobacter quercicolus</name>
    <dbReference type="NCBI Taxonomy" id="146817"/>
    <lineage>
        <taxon>Bacteria</taxon>
        <taxon>Bacillati</taxon>
        <taxon>Bacillota</taxon>
        <taxon>Negativicutes</taxon>
        <taxon>Selenomonadales</taxon>
        <taxon>Sporomusaceae</taxon>
        <taxon>Dendrosporobacter</taxon>
    </lineage>
</organism>
<keyword evidence="2" id="KW-1185">Reference proteome</keyword>
<gene>
    <name evidence="1" type="ORF">SAMN04488502_102148</name>
</gene>
<evidence type="ECO:0000313" key="2">
    <source>
        <dbReference type="Proteomes" id="UP000214880"/>
    </source>
</evidence>
<dbReference type="Proteomes" id="UP000214880">
    <property type="component" value="Unassembled WGS sequence"/>
</dbReference>
<dbReference type="RefSeq" id="WP_173812795.1">
    <property type="nucleotide sequence ID" value="NZ_FNHB01000002.1"/>
</dbReference>
<name>A0A1G9QF42_9FIRM</name>
<dbReference type="EMBL" id="FNHB01000002">
    <property type="protein sequence ID" value="SDM09510.1"/>
    <property type="molecule type" value="Genomic_DNA"/>
</dbReference>
<reference evidence="1 2" key="1">
    <citation type="submission" date="2016-10" db="EMBL/GenBank/DDBJ databases">
        <authorList>
            <person name="de Groot N.N."/>
        </authorList>
    </citation>
    <scope>NUCLEOTIDE SEQUENCE [LARGE SCALE GENOMIC DNA]</scope>
    <source>
        <strain evidence="1 2">DSM 1736</strain>
    </source>
</reference>
<sequence>MSEEDVQSPGLVPFRCPVCGKLLAWAISRAKCRCPVCKKWFRYAEGKVSAGA</sequence>
<protein>
    <submittedName>
        <fullName evidence="1">Uncharacterized protein</fullName>
    </submittedName>
</protein>
<dbReference type="STRING" id="146817.SAMN04488502_102148"/>
<accession>A0A1G9QF42</accession>
<evidence type="ECO:0000313" key="1">
    <source>
        <dbReference type="EMBL" id="SDM09510.1"/>
    </source>
</evidence>
<proteinExistence type="predicted"/>
<dbReference type="AlphaFoldDB" id="A0A1G9QF42"/>